<dbReference type="EC" id="2.1.1.72" evidence="1"/>
<evidence type="ECO:0000313" key="7">
    <source>
        <dbReference type="Proteomes" id="UP001138802"/>
    </source>
</evidence>
<proteinExistence type="predicted"/>
<evidence type="ECO:0000256" key="1">
    <source>
        <dbReference type="ARBA" id="ARBA00011900"/>
    </source>
</evidence>
<dbReference type="PANTHER" id="PTHR33841">
    <property type="entry name" value="DNA METHYLTRANSFERASE YEEA-RELATED"/>
    <property type="match status" value="1"/>
</dbReference>
<evidence type="ECO:0000256" key="4">
    <source>
        <dbReference type="ARBA" id="ARBA00047942"/>
    </source>
</evidence>
<dbReference type="AlphaFoldDB" id="A0A9X1B9P2"/>
<sequence>MEERGLRWYEHSMFFPKRFRTPLSITFSFVATHNHFVLDRGGKVFKQSAPVIKLPAGASEEDHLALLALLNSSTACFWMKQVFHNKGGGGIGGGLASEEWEQFYEYTGTNLKGFPIPPDPNAQARTLATALDQAAQRLSALDPARVLADNWIPTKLPSLLEQARTQAATIVCQMIALQEELDWLNYRLYGLTDQDLCDHATPPEIHLGERPFEIALARRLASGAAQTTWFARHHSTPITAIPSHWPDDYRALTERRLDAAATNPWIRLVEQPEYKRRWNREPWDSRQRRALQDWLLDHLEGLCHAPALLTVAQLAERARHSEAFQQVAALYSGSDTFDARTLAGELVASDQVPQMAAARYKPNAMSKFRAWQETWERQRAEDAIDARTALAPSDPAHLTQDQARALKAEQIGEIPLPPKYAASDFRKPSFWGLRGKLDVPKERFFSLPGCERPGDTTLVIGWAGLDHLQRAQAIAAWYLERKEQDGWDATRLMPLLVALAELSPWLKQWHNALDPEFGERLGDYYEGFLHEELRQLELARDTLQTWAPAAPRRGRR</sequence>
<organism evidence="6 7">
    <name type="scientific">Thiocapsa imhoffii</name>
    <dbReference type="NCBI Taxonomy" id="382777"/>
    <lineage>
        <taxon>Bacteria</taxon>
        <taxon>Pseudomonadati</taxon>
        <taxon>Pseudomonadota</taxon>
        <taxon>Gammaproteobacteria</taxon>
        <taxon>Chromatiales</taxon>
        <taxon>Chromatiaceae</taxon>
        <taxon>Thiocapsa</taxon>
    </lineage>
</organism>
<feature type="domain" description="DUF7008" evidence="5">
    <location>
        <begin position="174"/>
        <end position="556"/>
    </location>
</feature>
<evidence type="ECO:0000259" key="5">
    <source>
        <dbReference type="Pfam" id="PF22654"/>
    </source>
</evidence>
<name>A0A9X1B9P2_9GAMM</name>
<accession>A0A9X1B9P2</accession>
<dbReference type="GO" id="GO:0009007">
    <property type="term" value="F:site-specific DNA-methyltransferase (adenine-specific) activity"/>
    <property type="evidence" value="ECO:0007669"/>
    <property type="project" value="UniProtKB-EC"/>
</dbReference>
<dbReference type="InterPro" id="IPR054277">
    <property type="entry name" value="DUF7008"/>
</dbReference>
<dbReference type="InterPro" id="IPR050953">
    <property type="entry name" value="N4_N6_ade-DNA_methylase"/>
</dbReference>
<evidence type="ECO:0000256" key="2">
    <source>
        <dbReference type="ARBA" id="ARBA00022603"/>
    </source>
</evidence>
<keyword evidence="3" id="KW-0808">Transferase</keyword>
<protein>
    <recommendedName>
        <fullName evidence="1">site-specific DNA-methyltransferase (adenine-specific)</fullName>
        <ecNumber evidence="1">2.1.1.72</ecNumber>
    </recommendedName>
</protein>
<dbReference type="GO" id="GO:0032259">
    <property type="term" value="P:methylation"/>
    <property type="evidence" value="ECO:0007669"/>
    <property type="project" value="UniProtKB-KW"/>
</dbReference>
<dbReference type="PANTHER" id="PTHR33841:SF1">
    <property type="entry name" value="DNA METHYLTRANSFERASE A"/>
    <property type="match status" value="1"/>
</dbReference>
<gene>
    <name evidence="6" type="ORF">CKO25_16205</name>
</gene>
<dbReference type="Proteomes" id="UP001138802">
    <property type="component" value="Unassembled WGS sequence"/>
</dbReference>
<evidence type="ECO:0000313" key="6">
    <source>
        <dbReference type="EMBL" id="MBK1646159.1"/>
    </source>
</evidence>
<reference evidence="6 7" key="1">
    <citation type="journal article" date="2020" name="Microorganisms">
        <title>Osmotic Adaptation and Compatible Solute Biosynthesis of Phototrophic Bacteria as Revealed from Genome Analyses.</title>
        <authorList>
            <person name="Imhoff J.F."/>
            <person name="Rahn T."/>
            <person name="Kunzel S."/>
            <person name="Keller A."/>
            <person name="Neulinger S.C."/>
        </authorList>
    </citation>
    <scope>NUCLEOTIDE SEQUENCE [LARGE SCALE GENOMIC DNA]</scope>
    <source>
        <strain evidence="6 7">DSM 21303</strain>
    </source>
</reference>
<comment type="catalytic activity">
    <reaction evidence="4">
        <text>a 2'-deoxyadenosine in DNA + S-adenosyl-L-methionine = an N(6)-methyl-2'-deoxyadenosine in DNA + S-adenosyl-L-homocysteine + H(+)</text>
        <dbReference type="Rhea" id="RHEA:15197"/>
        <dbReference type="Rhea" id="RHEA-COMP:12418"/>
        <dbReference type="Rhea" id="RHEA-COMP:12419"/>
        <dbReference type="ChEBI" id="CHEBI:15378"/>
        <dbReference type="ChEBI" id="CHEBI:57856"/>
        <dbReference type="ChEBI" id="CHEBI:59789"/>
        <dbReference type="ChEBI" id="CHEBI:90615"/>
        <dbReference type="ChEBI" id="CHEBI:90616"/>
        <dbReference type="EC" id="2.1.1.72"/>
    </reaction>
</comment>
<dbReference type="EMBL" id="NRSD01000020">
    <property type="protein sequence ID" value="MBK1646159.1"/>
    <property type="molecule type" value="Genomic_DNA"/>
</dbReference>
<dbReference type="NCBIfam" id="NF033451">
    <property type="entry name" value="BREX_2_MTaseX"/>
    <property type="match status" value="1"/>
</dbReference>
<keyword evidence="7" id="KW-1185">Reference proteome</keyword>
<comment type="caution">
    <text evidence="6">The sequence shown here is derived from an EMBL/GenBank/DDBJ whole genome shotgun (WGS) entry which is preliminary data.</text>
</comment>
<dbReference type="Pfam" id="PF22654">
    <property type="entry name" value="DUF7008"/>
    <property type="match status" value="1"/>
</dbReference>
<evidence type="ECO:0000256" key="3">
    <source>
        <dbReference type="ARBA" id="ARBA00022679"/>
    </source>
</evidence>
<keyword evidence="2 6" id="KW-0489">Methyltransferase</keyword>